<feature type="region of interest" description="Disordered" evidence="1">
    <location>
        <begin position="630"/>
        <end position="960"/>
    </location>
</feature>
<feature type="compositionally biased region" description="Basic and acidic residues" evidence="1">
    <location>
        <begin position="251"/>
        <end position="260"/>
    </location>
</feature>
<feature type="compositionally biased region" description="Low complexity" evidence="1">
    <location>
        <begin position="429"/>
        <end position="442"/>
    </location>
</feature>
<feature type="region of interest" description="Disordered" evidence="1">
    <location>
        <begin position="96"/>
        <end position="172"/>
    </location>
</feature>
<gene>
    <name evidence="3" type="ORF">MVEN_01001100</name>
</gene>
<dbReference type="GO" id="GO:0010971">
    <property type="term" value="P:positive regulation of G2/M transition of mitotic cell cycle"/>
    <property type="evidence" value="ECO:0007669"/>
    <property type="project" value="TreeGrafter"/>
</dbReference>
<dbReference type="InterPro" id="IPR013941">
    <property type="entry name" value="ZDS1_C"/>
</dbReference>
<feature type="region of interest" description="Disordered" evidence="1">
    <location>
        <begin position="229"/>
        <end position="559"/>
    </location>
</feature>
<feature type="compositionally biased region" description="Basic and acidic residues" evidence="1">
    <location>
        <begin position="450"/>
        <end position="504"/>
    </location>
</feature>
<feature type="compositionally biased region" description="Low complexity" evidence="1">
    <location>
        <begin position="338"/>
        <end position="350"/>
    </location>
</feature>
<comment type="caution">
    <text evidence="3">The sequence shown here is derived from an EMBL/GenBank/DDBJ whole genome shotgun (WGS) entry which is preliminary data.</text>
</comment>
<dbReference type="GO" id="GO:0030010">
    <property type="term" value="P:establishment of cell polarity"/>
    <property type="evidence" value="ECO:0007669"/>
    <property type="project" value="TreeGrafter"/>
</dbReference>
<dbReference type="SMART" id="SM01327">
    <property type="entry name" value="Zds_C"/>
    <property type="match status" value="1"/>
</dbReference>
<evidence type="ECO:0000313" key="4">
    <source>
        <dbReference type="Proteomes" id="UP000620124"/>
    </source>
</evidence>
<proteinExistence type="predicted"/>
<reference evidence="3" key="1">
    <citation type="submission" date="2020-05" db="EMBL/GenBank/DDBJ databases">
        <title>Mycena genomes resolve the evolution of fungal bioluminescence.</title>
        <authorList>
            <person name="Tsai I.J."/>
        </authorList>
    </citation>
    <scope>NUCLEOTIDE SEQUENCE</scope>
    <source>
        <strain evidence="3">CCC161011</strain>
    </source>
</reference>
<dbReference type="PANTHER" id="PTHR28089">
    <property type="entry name" value="PROTEIN ZDS1-RELATED"/>
    <property type="match status" value="1"/>
</dbReference>
<feature type="compositionally biased region" description="Basic and acidic residues" evidence="1">
    <location>
        <begin position="730"/>
        <end position="739"/>
    </location>
</feature>
<dbReference type="OrthoDB" id="5589766at2759"/>
<feature type="compositionally biased region" description="Basic residues" evidence="1">
    <location>
        <begin position="232"/>
        <end position="243"/>
    </location>
</feature>
<dbReference type="EMBL" id="JACAZI010000007">
    <property type="protein sequence ID" value="KAF7356666.1"/>
    <property type="molecule type" value="Genomic_DNA"/>
</dbReference>
<feature type="compositionally biased region" description="Polar residues" evidence="1">
    <location>
        <begin position="767"/>
        <end position="791"/>
    </location>
</feature>
<protein>
    <submittedName>
        <fullName evidence="3">Zds-C domain-containing protein</fullName>
    </submittedName>
</protein>
<feature type="compositionally biased region" description="Polar residues" evidence="1">
    <location>
        <begin position="915"/>
        <end position="930"/>
    </location>
</feature>
<dbReference type="InterPro" id="IPR040206">
    <property type="entry name" value="Zds1/2"/>
</dbReference>
<dbReference type="GO" id="GO:0005737">
    <property type="term" value="C:cytoplasm"/>
    <property type="evidence" value="ECO:0007669"/>
    <property type="project" value="TreeGrafter"/>
</dbReference>
<feature type="compositionally biased region" description="Polar residues" evidence="1">
    <location>
        <begin position="160"/>
        <end position="172"/>
    </location>
</feature>
<organism evidence="3 4">
    <name type="scientific">Mycena venus</name>
    <dbReference type="NCBI Taxonomy" id="2733690"/>
    <lineage>
        <taxon>Eukaryota</taxon>
        <taxon>Fungi</taxon>
        <taxon>Dikarya</taxon>
        <taxon>Basidiomycota</taxon>
        <taxon>Agaricomycotina</taxon>
        <taxon>Agaricomycetes</taxon>
        <taxon>Agaricomycetidae</taxon>
        <taxon>Agaricales</taxon>
        <taxon>Marasmiineae</taxon>
        <taxon>Mycenaceae</taxon>
        <taxon>Mycena</taxon>
    </lineage>
</organism>
<dbReference type="Proteomes" id="UP000620124">
    <property type="component" value="Unassembled WGS sequence"/>
</dbReference>
<evidence type="ECO:0000259" key="2">
    <source>
        <dbReference type="SMART" id="SM01327"/>
    </source>
</evidence>
<dbReference type="Pfam" id="PF08632">
    <property type="entry name" value="Zds_C"/>
    <property type="match status" value="1"/>
</dbReference>
<feature type="domain" description="Protein Zds1 C-terminal" evidence="2">
    <location>
        <begin position="562"/>
        <end position="614"/>
    </location>
</feature>
<feature type="compositionally biased region" description="Basic and acidic residues" evidence="1">
    <location>
        <begin position="642"/>
        <end position="699"/>
    </location>
</feature>
<keyword evidence="4" id="KW-1185">Reference proteome</keyword>
<feature type="compositionally biased region" description="Polar residues" evidence="1">
    <location>
        <begin position="387"/>
        <end position="405"/>
    </location>
</feature>
<feature type="region of interest" description="Disordered" evidence="1">
    <location>
        <begin position="14"/>
        <end position="79"/>
    </location>
</feature>
<accession>A0A8H7D2I4</accession>
<feature type="compositionally biased region" description="Low complexity" evidence="1">
    <location>
        <begin position="44"/>
        <end position="60"/>
    </location>
</feature>
<evidence type="ECO:0000313" key="3">
    <source>
        <dbReference type="EMBL" id="KAF7356666.1"/>
    </source>
</evidence>
<name>A0A8H7D2I4_9AGAR</name>
<dbReference type="PANTHER" id="PTHR28089:SF1">
    <property type="entry name" value="PROTEIN ZDS1-RELATED"/>
    <property type="match status" value="1"/>
</dbReference>
<feature type="compositionally biased region" description="Polar residues" evidence="1">
    <location>
        <begin position="265"/>
        <end position="275"/>
    </location>
</feature>
<sequence>MEPTEYDIRREVEALKDLRRRSTAPGALTLDPDLPNQGPPSPTSPYRSPDAGSSSSPRSPTDQAQGSTQGSGDDPFHLFWVPASLHPEIAPAEFRAFLKEHARNPPSDDDPNPLQRVPSSASNVSSGLGRKKSMLSRQYQPSEKDDSADDTVVPLRRNRSIFSSNQNQGPQLTISDLQKLEELAEEASTSDDPSKLRNILRRSLSLNVSPLALDDTDLGDEADQPIVGAGKFLRRTPRTRIRKPNLPGDGGGHRFGERRRGPSGRSATSPVLQRTSSDVSSSDHGESVESITPRARTTFSDEGPPPDRPDSFSEEVLIYDAYARDEEDDVPPPPTLPPVLITSSPPSTLTEFADVPPPQPESPPREEAPPVPDPALLEALPPVIHQPQPTRLLSPSPSDPYQQGQPPAPPSRTPSPSDFEPVPSPDAYSPSSTPTNSPPASSFLSTSPSPRKEKDKKGLFGKWGGDKEKEKSSKASKKERERAEKEKERREKERREKEQREKDSGFFGSLFGSKKKHDAPAETTSSLHGGREAAQALLGQSQRAPKSPGPPSPMGGMPGMMGGAGGINNYSRYPIHVERAIYRLSHIKLANPRRPLYEQVLISNLMFWYLGVINKAQAAAQAEQAAQAAQANGQPVGAGQPEGEKERLERERVEREAAQAAQERAEKERMERERLEREQRERAEREQWEMEKKKRDASPRRGALTKAAPPGAGPQQRRAEMPVKGPQYEMQHRVMEKEYAGYNGNGAMRSNAPGPVGVGQGPGSGQTFPRQQSPTSPKFNQQQIVNPQQGPEQHYYYSPGEAIQQQQQQQRLPPGAMAPVDQSTWLVGQAAPARKQTGSSPPPTGAGAAPQRRSRSPPPPNMNHSQQPMPVYNPDGGQGGARLGGRSLSATAVPSPSPPPTNGKIRKGQSAYAGTANTANGRRQRTTTGDMSPPMVNGAGGGGGEEEDMPLAVWQRQQRR</sequence>
<evidence type="ECO:0000256" key="1">
    <source>
        <dbReference type="SAM" id="MobiDB-lite"/>
    </source>
</evidence>
<feature type="compositionally biased region" description="Polar residues" evidence="1">
    <location>
        <begin position="61"/>
        <end position="71"/>
    </location>
</feature>
<feature type="compositionally biased region" description="Polar residues" evidence="1">
    <location>
        <begin position="117"/>
        <end position="126"/>
    </location>
</feature>
<dbReference type="AlphaFoldDB" id="A0A8H7D2I4"/>